<reference evidence="2 3" key="1">
    <citation type="submission" date="2019-01" db="EMBL/GenBank/DDBJ databases">
        <title>Lactibacter flavus gen. nov., sp. nov., a novel bacterium of the family Propionibacteriaceae isolated from raw milk and dairy products.</title>
        <authorList>
            <person name="Huptas C."/>
            <person name="Wenning M."/>
            <person name="Breitenwieser F."/>
            <person name="Doll E."/>
            <person name="Von Neubeck M."/>
            <person name="Busse H.-J."/>
            <person name="Scherer S."/>
        </authorList>
    </citation>
    <scope>NUCLEOTIDE SEQUENCE [LARGE SCALE GENOMIC DNA]</scope>
    <source>
        <strain evidence="2 3">KCTC 33808</strain>
    </source>
</reference>
<feature type="domain" description="Aminoglycoside phosphotransferase" evidence="1">
    <location>
        <begin position="32"/>
        <end position="269"/>
    </location>
</feature>
<organism evidence="2 3">
    <name type="scientific">Propioniciclava sinopodophylli</name>
    <dbReference type="NCBI Taxonomy" id="1837344"/>
    <lineage>
        <taxon>Bacteria</taxon>
        <taxon>Bacillati</taxon>
        <taxon>Actinomycetota</taxon>
        <taxon>Actinomycetes</taxon>
        <taxon>Propionibacteriales</taxon>
        <taxon>Propionibacteriaceae</taxon>
        <taxon>Propioniciclava</taxon>
    </lineage>
</organism>
<dbReference type="InterPro" id="IPR011009">
    <property type="entry name" value="Kinase-like_dom_sf"/>
</dbReference>
<dbReference type="OrthoDB" id="9797603at2"/>
<dbReference type="EMBL" id="SDMQ01000001">
    <property type="protein sequence ID" value="TBT88679.1"/>
    <property type="molecule type" value="Genomic_DNA"/>
</dbReference>
<evidence type="ECO:0000313" key="2">
    <source>
        <dbReference type="EMBL" id="TBT88679.1"/>
    </source>
</evidence>
<proteinExistence type="predicted"/>
<protein>
    <submittedName>
        <fullName evidence="2">Aminoglycoside phosphotransferase family protein</fullName>
    </submittedName>
</protein>
<dbReference type="Pfam" id="PF01636">
    <property type="entry name" value="APH"/>
    <property type="match status" value="1"/>
</dbReference>
<evidence type="ECO:0000259" key="1">
    <source>
        <dbReference type="Pfam" id="PF01636"/>
    </source>
</evidence>
<dbReference type="Gene3D" id="3.90.1200.10">
    <property type="match status" value="1"/>
</dbReference>
<comment type="caution">
    <text evidence="2">The sequence shown here is derived from an EMBL/GenBank/DDBJ whole genome shotgun (WGS) entry which is preliminary data.</text>
</comment>
<dbReference type="SUPFAM" id="SSF56112">
    <property type="entry name" value="Protein kinase-like (PK-like)"/>
    <property type="match status" value="1"/>
</dbReference>
<dbReference type="RefSeq" id="WP_131166807.1">
    <property type="nucleotide sequence ID" value="NZ_SDMQ01000001.1"/>
</dbReference>
<dbReference type="InterPro" id="IPR051678">
    <property type="entry name" value="AGP_Transferase"/>
</dbReference>
<name>A0A4Q9KH48_9ACTN</name>
<evidence type="ECO:0000313" key="3">
    <source>
        <dbReference type="Proteomes" id="UP000292373"/>
    </source>
</evidence>
<gene>
    <name evidence="2" type="ORF">ET989_01695</name>
</gene>
<sequence length="303" mass="32221">MALAPSADLATSVDLVATLLAAQAPALADLPIRPHASGWDNDTYRLGETLAVRLPRREAAVPLIANEVRWLPVLGQFVTLRTPQPIVVGTPSQAFGRPWAVVEFIQGTPVSSVPVAERTSFAPQLADFLWSLHVPAPASAPVNPARGGSLATPATAERVRDRLAQLTEAGSRDLADALQPRWEAWVAAPDFDGVDAWVHGDLHPHNMLRGDDGQLAGVIDWGDMTAGDPACDLATAWLTFDDAGRAAFRGQIDEGGAVDSATWTRAKAWALHLGLILTTMSDDHPWLTAIGRHALNGVASESD</sequence>
<keyword evidence="2" id="KW-0808">Transferase</keyword>
<keyword evidence="3" id="KW-1185">Reference proteome</keyword>
<dbReference type="Gene3D" id="3.30.200.20">
    <property type="entry name" value="Phosphorylase Kinase, domain 1"/>
    <property type="match status" value="1"/>
</dbReference>
<dbReference type="PANTHER" id="PTHR21310:SF42">
    <property type="entry name" value="BIFUNCTIONAL AAC_APH"/>
    <property type="match status" value="1"/>
</dbReference>
<dbReference type="AlphaFoldDB" id="A0A4Q9KH48"/>
<accession>A0A4Q9KH48</accession>
<dbReference type="GO" id="GO:0016740">
    <property type="term" value="F:transferase activity"/>
    <property type="evidence" value="ECO:0007669"/>
    <property type="project" value="UniProtKB-KW"/>
</dbReference>
<dbReference type="InterPro" id="IPR002575">
    <property type="entry name" value="Aminoglycoside_PTrfase"/>
</dbReference>
<dbReference type="PANTHER" id="PTHR21310">
    <property type="entry name" value="AMINOGLYCOSIDE PHOSPHOTRANSFERASE-RELATED-RELATED"/>
    <property type="match status" value="1"/>
</dbReference>
<dbReference type="CDD" id="cd05155">
    <property type="entry name" value="APH_ChoK_like_1"/>
    <property type="match status" value="1"/>
</dbReference>
<dbReference type="Proteomes" id="UP000292373">
    <property type="component" value="Unassembled WGS sequence"/>
</dbReference>